<dbReference type="AlphaFoldDB" id="A0A9P6QKD0"/>
<evidence type="ECO:0000313" key="9">
    <source>
        <dbReference type="EMBL" id="KAG0275708.1"/>
    </source>
</evidence>
<dbReference type="GO" id="GO:0020037">
    <property type="term" value="F:heme binding"/>
    <property type="evidence" value="ECO:0007669"/>
    <property type="project" value="InterPro"/>
</dbReference>
<evidence type="ECO:0000256" key="5">
    <source>
        <dbReference type="ARBA" id="ARBA00022989"/>
    </source>
</evidence>
<keyword evidence="6" id="KW-0560">Oxidoreductase</keyword>
<sequence>PGKTFNDWIEQYGGIVAYRGLFNSPQIVLGDPKAIQHVFSSHVYDYPKPNNTVRLLSQVIGMGGVLLVEGEVHRKQRKMLNPAFSHKHIKEMVPTMAVPAQMLGKIWEGRVDASENGSVEFDIALDLQSCTLDIIGRAGFGYDFQALTVPDNELGQAYYQLSVSTTHTIHLLRVFVPFYTEIPFKHNRIRKQCARTIERVTAQIIREKRAQILADKEDSEDGKDLM</sequence>
<accession>A0A9P6QKD0</accession>
<dbReference type="OrthoDB" id="1470350at2759"/>
<comment type="subcellular location">
    <subcellularLocation>
        <location evidence="1">Membrane</location>
    </subcellularLocation>
</comment>
<evidence type="ECO:0000256" key="7">
    <source>
        <dbReference type="ARBA" id="ARBA00023004"/>
    </source>
</evidence>
<evidence type="ECO:0000256" key="1">
    <source>
        <dbReference type="ARBA" id="ARBA00004370"/>
    </source>
</evidence>
<protein>
    <recommendedName>
        <fullName evidence="11">Cytochrome P450</fullName>
    </recommendedName>
</protein>
<evidence type="ECO:0000256" key="3">
    <source>
        <dbReference type="ARBA" id="ARBA00022692"/>
    </source>
</evidence>
<keyword evidence="2" id="KW-0349">Heme</keyword>
<proteinExistence type="predicted"/>
<dbReference type="GO" id="GO:0016020">
    <property type="term" value="C:membrane"/>
    <property type="evidence" value="ECO:0007669"/>
    <property type="project" value="UniProtKB-SubCell"/>
</dbReference>
<evidence type="ECO:0000256" key="4">
    <source>
        <dbReference type="ARBA" id="ARBA00022723"/>
    </source>
</evidence>
<dbReference type="InterPro" id="IPR050665">
    <property type="entry name" value="Cytochrome_P450_Monooxygen"/>
</dbReference>
<dbReference type="PANTHER" id="PTHR24282">
    <property type="entry name" value="CYTOCHROME P450 FAMILY MEMBER"/>
    <property type="match status" value="1"/>
</dbReference>
<evidence type="ECO:0000256" key="6">
    <source>
        <dbReference type="ARBA" id="ARBA00023002"/>
    </source>
</evidence>
<dbReference type="InterPro" id="IPR036396">
    <property type="entry name" value="Cyt_P450_sf"/>
</dbReference>
<keyword evidence="3" id="KW-0812">Transmembrane</keyword>
<evidence type="ECO:0000256" key="2">
    <source>
        <dbReference type="ARBA" id="ARBA00022617"/>
    </source>
</evidence>
<dbReference type="Gene3D" id="1.10.630.10">
    <property type="entry name" value="Cytochrome P450"/>
    <property type="match status" value="1"/>
</dbReference>
<keyword evidence="4" id="KW-0479">Metal-binding</keyword>
<keyword evidence="10" id="KW-1185">Reference proteome</keyword>
<keyword evidence="7" id="KW-0408">Iron</keyword>
<dbReference type="GO" id="GO:0005506">
    <property type="term" value="F:iron ion binding"/>
    <property type="evidence" value="ECO:0007669"/>
    <property type="project" value="InterPro"/>
</dbReference>
<comment type="caution">
    <text evidence="9">The sequence shown here is derived from an EMBL/GenBank/DDBJ whole genome shotgun (WGS) entry which is preliminary data.</text>
</comment>
<dbReference type="PANTHER" id="PTHR24282:SF211">
    <property type="entry name" value="CYTOCHROME P450-RELATED"/>
    <property type="match status" value="1"/>
</dbReference>
<dbReference type="GO" id="GO:0004497">
    <property type="term" value="F:monooxygenase activity"/>
    <property type="evidence" value="ECO:0007669"/>
    <property type="project" value="InterPro"/>
</dbReference>
<feature type="non-terminal residue" evidence="9">
    <location>
        <position position="1"/>
    </location>
</feature>
<dbReference type="InterPro" id="IPR001128">
    <property type="entry name" value="Cyt_P450"/>
</dbReference>
<keyword evidence="5" id="KW-1133">Transmembrane helix</keyword>
<organism evidence="9 10">
    <name type="scientific">Linnemannia gamsii</name>
    <dbReference type="NCBI Taxonomy" id="64522"/>
    <lineage>
        <taxon>Eukaryota</taxon>
        <taxon>Fungi</taxon>
        <taxon>Fungi incertae sedis</taxon>
        <taxon>Mucoromycota</taxon>
        <taxon>Mortierellomycotina</taxon>
        <taxon>Mortierellomycetes</taxon>
        <taxon>Mortierellales</taxon>
        <taxon>Mortierellaceae</taxon>
        <taxon>Linnemannia</taxon>
    </lineage>
</organism>
<dbReference type="SUPFAM" id="SSF48264">
    <property type="entry name" value="Cytochrome P450"/>
    <property type="match status" value="1"/>
</dbReference>
<gene>
    <name evidence="9" type="ORF">BGZ97_010235</name>
</gene>
<evidence type="ECO:0000256" key="8">
    <source>
        <dbReference type="ARBA" id="ARBA00023136"/>
    </source>
</evidence>
<dbReference type="GO" id="GO:0016705">
    <property type="term" value="F:oxidoreductase activity, acting on paired donors, with incorporation or reduction of molecular oxygen"/>
    <property type="evidence" value="ECO:0007669"/>
    <property type="project" value="InterPro"/>
</dbReference>
<dbReference type="Proteomes" id="UP000823405">
    <property type="component" value="Unassembled WGS sequence"/>
</dbReference>
<evidence type="ECO:0008006" key="11">
    <source>
        <dbReference type="Google" id="ProtNLM"/>
    </source>
</evidence>
<feature type="non-terminal residue" evidence="9">
    <location>
        <position position="226"/>
    </location>
</feature>
<reference evidence="9" key="1">
    <citation type="journal article" date="2020" name="Fungal Divers.">
        <title>Resolving the Mortierellaceae phylogeny through synthesis of multi-gene phylogenetics and phylogenomics.</title>
        <authorList>
            <person name="Vandepol N."/>
            <person name="Liber J."/>
            <person name="Desiro A."/>
            <person name="Na H."/>
            <person name="Kennedy M."/>
            <person name="Barry K."/>
            <person name="Grigoriev I.V."/>
            <person name="Miller A.N."/>
            <person name="O'Donnell K."/>
            <person name="Stajich J.E."/>
            <person name="Bonito G."/>
        </authorList>
    </citation>
    <scope>NUCLEOTIDE SEQUENCE</scope>
    <source>
        <strain evidence="9">NVP60</strain>
    </source>
</reference>
<name>A0A9P6QKD0_9FUNG</name>
<dbReference type="EMBL" id="JAAAIN010005193">
    <property type="protein sequence ID" value="KAG0275708.1"/>
    <property type="molecule type" value="Genomic_DNA"/>
</dbReference>
<evidence type="ECO:0000313" key="10">
    <source>
        <dbReference type="Proteomes" id="UP000823405"/>
    </source>
</evidence>
<keyword evidence="8" id="KW-0472">Membrane</keyword>
<dbReference type="Pfam" id="PF00067">
    <property type="entry name" value="p450"/>
    <property type="match status" value="1"/>
</dbReference>